<dbReference type="InterPro" id="IPR036259">
    <property type="entry name" value="MFS_trans_sf"/>
</dbReference>
<dbReference type="Pfam" id="PF07690">
    <property type="entry name" value="MFS_1"/>
    <property type="match status" value="1"/>
</dbReference>
<gene>
    <name evidence="7" type="ORF">HII31_08266</name>
</gene>
<dbReference type="Gene3D" id="1.20.1250.20">
    <property type="entry name" value="MFS general substrate transporter like domains"/>
    <property type="match status" value="1"/>
</dbReference>
<keyword evidence="8" id="KW-1185">Reference proteome</keyword>
<accession>A0A8H6VFG0</accession>
<feature type="transmembrane region" description="Helical" evidence="6">
    <location>
        <begin position="298"/>
        <end position="317"/>
    </location>
</feature>
<dbReference type="PANTHER" id="PTHR23514:SF16">
    <property type="entry name" value="TRANSPORTER, PUTATIVE (AFU_ORTHOLOGUE AFUA_2G17270)-RELATED"/>
    <property type="match status" value="1"/>
</dbReference>
<evidence type="ECO:0000256" key="5">
    <source>
        <dbReference type="SAM" id="MobiDB-lite"/>
    </source>
</evidence>
<dbReference type="AlphaFoldDB" id="A0A8H6VFG0"/>
<dbReference type="InterPro" id="IPR051788">
    <property type="entry name" value="MFS_Transporter"/>
</dbReference>
<sequence length="414" mass="44023">MAKATAQPETPIELEANLPEPQHTSPANNASEILAPLELTGLVKLKVFSAAFCFFNAGVSDGSLGALIPYILRHYDISTSWMALPYGISFLGWLTAAVVIGYTRLSFGTGGVLICGALLQLVAQLFRFWTPPFGVLAFSFLPVCLGQGLQDSQANTFVSSIKKAHRWLGLIHGSYATGGLCGPLIASAIASNSGGNWAAFYYVPTGIGAINLALCSYAFWDEATLRKPTDQSEQRRSMVALLELREAVKLKAIVEFLVVVRQGRLSQVGYISSAFFGGTALGRFLLAEPTFRLGEWRMILLYAVVCLAFQIVCWRVPSIVVNAVMVSFLGFLLGPMFATGVSVGSKLIPQELQQSGLALVFVMAQAGGAAFPAITGVIASSAGVASLQPILVGLLTALAASWLLVPNPRKLGLT</sequence>
<keyword evidence="4 6" id="KW-0472">Membrane</keyword>
<comment type="subcellular location">
    <subcellularLocation>
        <location evidence="1">Membrane</location>
        <topology evidence="1">Multi-pass membrane protein</topology>
    </subcellularLocation>
</comment>
<evidence type="ECO:0000256" key="3">
    <source>
        <dbReference type="ARBA" id="ARBA00022989"/>
    </source>
</evidence>
<dbReference type="PANTHER" id="PTHR23514">
    <property type="entry name" value="BYPASS OF STOP CODON PROTEIN 6"/>
    <property type="match status" value="1"/>
</dbReference>
<dbReference type="EMBL" id="JABCIY010000173">
    <property type="protein sequence ID" value="KAF7190348.1"/>
    <property type="molecule type" value="Genomic_DNA"/>
</dbReference>
<feature type="transmembrane region" description="Helical" evidence="6">
    <location>
        <begin position="268"/>
        <end position="286"/>
    </location>
</feature>
<name>A0A8H6VFG0_9PEZI</name>
<feature type="transmembrane region" description="Helical" evidence="6">
    <location>
        <begin position="356"/>
        <end position="379"/>
    </location>
</feature>
<keyword evidence="2 6" id="KW-0812">Transmembrane</keyword>
<dbReference type="GO" id="GO:0022857">
    <property type="term" value="F:transmembrane transporter activity"/>
    <property type="evidence" value="ECO:0007669"/>
    <property type="project" value="InterPro"/>
</dbReference>
<dbReference type="SUPFAM" id="SSF103473">
    <property type="entry name" value="MFS general substrate transporter"/>
    <property type="match status" value="1"/>
</dbReference>
<comment type="caution">
    <text evidence="7">The sequence shown here is derived from an EMBL/GenBank/DDBJ whole genome shotgun (WGS) entry which is preliminary data.</text>
</comment>
<feature type="region of interest" description="Disordered" evidence="5">
    <location>
        <begin position="1"/>
        <end position="25"/>
    </location>
</feature>
<feature type="transmembrane region" description="Helical" evidence="6">
    <location>
        <begin position="84"/>
        <end position="102"/>
    </location>
</feature>
<feature type="transmembrane region" description="Helical" evidence="6">
    <location>
        <begin position="385"/>
        <end position="405"/>
    </location>
</feature>
<dbReference type="OrthoDB" id="413079at2759"/>
<keyword evidence="3 6" id="KW-1133">Transmembrane helix</keyword>
<dbReference type="Proteomes" id="UP000660729">
    <property type="component" value="Unassembled WGS sequence"/>
</dbReference>
<dbReference type="FunFam" id="1.20.1250.20:FF:000286">
    <property type="entry name" value="MFS efflux transporter"/>
    <property type="match status" value="1"/>
</dbReference>
<protein>
    <submittedName>
        <fullName evidence="7">Bypass of stop codon protein 6</fullName>
    </submittedName>
</protein>
<dbReference type="GO" id="GO:0016020">
    <property type="term" value="C:membrane"/>
    <property type="evidence" value="ECO:0007669"/>
    <property type="project" value="UniProtKB-SubCell"/>
</dbReference>
<proteinExistence type="predicted"/>
<feature type="transmembrane region" description="Helical" evidence="6">
    <location>
        <begin position="323"/>
        <end position="344"/>
    </location>
</feature>
<organism evidence="7 8">
    <name type="scientific">Pseudocercospora fuligena</name>
    <dbReference type="NCBI Taxonomy" id="685502"/>
    <lineage>
        <taxon>Eukaryota</taxon>
        <taxon>Fungi</taxon>
        <taxon>Dikarya</taxon>
        <taxon>Ascomycota</taxon>
        <taxon>Pezizomycotina</taxon>
        <taxon>Dothideomycetes</taxon>
        <taxon>Dothideomycetidae</taxon>
        <taxon>Mycosphaerellales</taxon>
        <taxon>Mycosphaerellaceae</taxon>
        <taxon>Pseudocercospora</taxon>
    </lineage>
</organism>
<evidence type="ECO:0000313" key="7">
    <source>
        <dbReference type="EMBL" id="KAF7190348.1"/>
    </source>
</evidence>
<evidence type="ECO:0000256" key="4">
    <source>
        <dbReference type="ARBA" id="ARBA00023136"/>
    </source>
</evidence>
<dbReference type="InterPro" id="IPR011701">
    <property type="entry name" value="MFS"/>
</dbReference>
<evidence type="ECO:0000256" key="2">
    <source>
        <dbReference type="ARBA" id="ARBA00022692"/>
    </source>
</evidence>
<feature type="transmembrane region" description="Helical" evidence="6">
    <location>
        <begin position="47"/>
        <end position="72"/>
    </location>
</feature>
<feature type="transmembrane region" description="Helical" evidence="6">
    <location>
        <begin position="199"/>
        <end position="220"/>
    </location>
</feature>
<reference evidence="7" key="1">
    <citation type="submission" date="2020-04" db="EMBL/GenBank/DDBJ databases">
        <title>Draft genome resource of the tomato pathogen Pseudocercospora fuligena.</title>
        <authorList>
            <person name="Zaccaron A."/>
        </authorList>
    </citation>
    <scope>NUCLEOTIDE SEQUENCE</scope>
    <source>
        <strain evidence="7">PF001</strain>
    </source>
</reference>
<evidence type="ECO:0000256" key="6">
    <source>
        <dbReference type="SAM" id="Phobius"/>
    </source>
</evidence>
<evidence type="ECO:0000313" key="8">
    <source>
        <dbReference type="Proteomes" id="UP000660729"/>
    </source>
</evidence>
<evidence type="ECO:0000256" key="1">
    <source>
        <dbReference type="ARBA" id="ARBA00004141"/>
    </source>
</evidence>
<feature type="transmembrane region" description="Helical" evidence="6">
    <location>
        <begin position="108"/>
        <end position="126"/>
    </location>
</feature>
<feature type="transmembrane region" description="Helical" evidence="6">
    <location>
        <begin position="170"/>
        <end position="190"/>
    </location>
</feature>